<dbReference type="PANTHER" id="PTHR37291">
    <property type="entry name" value="5-METHYLCYTOSINE-SPECIFIC RESTRICTION ENZYME B"/>
    <property type="match status" value="1"/>
</dbReference>
<dbReference type="SUPFAM" id="SSF52540">
    <property type="entry name" value="P-loop containing nucleoside triphosphate hydrolases"/>
    <property type="match status" value="1"/>
</dbReference>
<keyword evidence="3" id="KW-1185">Reference proteome</keyword>
<dbReference type="SMART" id="SM00382">
    <property type="entry name" value="AAA"/>
    <property type="match status" value="1"/>
</dbReference>
<dbReference type="Proteomes" id="UP001289615">
    <property type="component" value="Unassembled WGS sequence"/>
</dbReference>
<dbReference type="EMBL" id="JAXUIA010000012">
    <property type="protein sequence ID" value="MEA0977484.1"/>
    <property type="molecule type" value="Genomic_DNA"/>
</dbReference>
<sequence length="671" mass="77701">MDKIITQIHEFATEERKEYVRKAKELHREFLLKFPLERLHEMELEEYALGLQPQGSFSWWLEYNTVSLGSIKGGSANKHIIYYKKKEGTWFYPEQFKNEQEAWQQLREDIIKTIEVMGKEPYVSIDNDNLLNRGSMLRGKISYMYHADKLMPIYQESHLKKFLKEFGVDENLLKTRDTLYLNQLLRNELYKHKSLQQYDVLLLSNFLYTHFMQAEFVYKIAPGDNASNFQNCVDNSFISLGWGDLGNLEQYNDFNELKNAFVKKGYYNQHKSVITRKANEVWDFYNLQPGDLVIANNGTSKIVGIGVVNEEGYKYNEDFGRYPHTVGVNWSQIFEKGLVIPPQNAWKTVTVAKVPKKQMEEWLQSNGTQSITKPTLEESPLFGKINRALNRKGQIILYGPPGTGKTYSVMQFLKWKKHSNVKIHIEMCTFHPSFQYEDFIEGYKPTAEKDGTVSFTLQDGVFKRFINQAKKEPGKKFYFIIDELNRGNVPKIFGELITLLEKDKRGVEVILPQSKELFTIPENVAIIATMNTSDRSIKMLDAAIKRRFAFVECMPNYEILECSVDKLSISPSTILKSLNKKLIQMQGRDMQIGHAYMIEDGDVISSVGQLKDIFQYDIIPLLQEYCFDNFSVLADILGDSFVDIDLQEVNHTLFNDDDEAFIAALESHLGD</sequence>
<dbReference type="InterPro" id="IPR052934">
    <property type="entry name" value="Methyl-DNA_Rec/Restrict_Enz"/>
</dbReference>
<dbReference type="InterPro" id="IPR011704">
    <property type="entry name" value="ATPase_dyneun-rel_AAA"/>
</dbReference>
<dbReference type="InterPro" id="IPR027417">
    <property type="entry name" value="P-loop_NTPase"/>
</dbReference>
<comment type="caution">
    <text evidence="2">The sequence shown here is derived from an EMBL/GenBank/DDBJ whole genome shotgun (WGS) entry which is preliminary data.</text>
</comment>
<dbReference type="RefSeq" id="WP_312507106.1">
    <property type="nucleotide sequence ID" value="NZ_JAXLNX010000003.1"/>
</dbReference>
<organism evidence="2 3">
    <name type="scientific">Lysinibacillus irui</name>
    <dbReference type="NCBI Taxonomy" id="2998077"/>
    <lineage>
        <taxon>Bacteria</taxon>
        <taxon>Bacillati</taxon>
        <taxon>Bacillota</taxon>
        <taxon>Bacilli</taxon>
        <taxon>Bacillales</taxon>
        <taxon>Bacillaceae</taxon>
        <taxon>Lysinibacillus</taxon>
    </lineage>
</organism>
<protein>
    <submittedName>
        <fullName evidence="2">AAA family ATPase</fullName>
    </submittedName>
</protein>
<evidence type="ECO:0000259" key="1">
    <source>
        <dbReference type="SMART" id="SM00382"/>
    </source>
</evidence>
<dbReference type="Gene3D" id="3.40.50.300">
    <property type="entry name" value="P-loop containing nucleotide triphosphate hydrolases"/>
    <property type="match status" value="1"/>
</dbReference>
<gene>
    <name evidence="2" type="ORF">U6C28_14335</name>
</gene>
<reference evidence="2 3" key="1">
    <citation type="submission" date="2023-12" db="EMBL/GenBank/DDBJ databases">
        <title>Genome comparison identifies genes involved in endophytic behavior of Lysinibacillus irui and provides insights into its role as a plant-growth promoting bacterium.</title>
        <authorList>
            <person name="Hilario S."/>
            <person name="Matos I."/>
            <person name="Goncalves M.F.M."/>
            <person name="Pardo C.A."/>
            <person name="Santos M.J."/>
        </authorList>
    </citation>
    <scope>NUCLEOTIDE SEQUENCE [LARGE SCALE GENOMIC DNA]</scope>
    <source>
        <strain evidence="2 3">B3</strain>
    </source>
</reference>
<dbReference type="CDD" id="cd00009">
    <property type="entry name" value="AAA"/>
    <property type="match status" value="1"/>
</dbReference>
<accession>A0ABU5NN67</accession>
<dbReference type="PANTHER" id="PTHR37291:SF1">
    <property type="entry name" value="TYPE IV METHYL-DIRECTED RESTRICTION ENZYME ECOKMCRB SUBUNIT"/>
    <property type="match status" value="1"/>
</dbReference>
<dbReference type="InterPro" id="IPR003593">
    <property type="entry name" value="AAA+_ATPase"/>
</dbReference>
<evidence type="ECO:0000313" key="2">
    <source>
        <dbReference type="EMBL" id="MEA0977484.1"/>
    </source>
</evidence>
<evidence type="ECO:0000313" key="3">
    <source>
        <dbReference type="Proteomes" id="UP001289615"/>
    </source>
</evidence>
<proteinExistence type="predicted"/>
<feature type="domain" description="AAA+ ATPase" evidence="1">
    <location>
        <begin position="391"/>
        <end position="558"/>
    </location>
</feature>
<dbReference type="Pfam" id="PF07728">
    <property type="entry name" value="AAA_5"/>
    <property type="match status" value="1"/>
</dbReference>
<name>A0ABU5NN67_9BACI</name>